<dbReference type="CDD" id="cd08513">
    <property type="entry name" value="PBP2_thermophilic_Hb8_like"/>
    <property type="match status" value="1"/>
</dbReference>
<dbReference type="GO" id="GO:0042597">
    <property type="term" value="C:periplasmic space"/>
    <property type="evidence" value="ECO:0007669"/>
    <property type="project" value="UniProtKB-ARBA"/>
</dbReference>
<keyword evidence="2" id="KW-0813">Transport</keyword>
<feature type="signal peptide" evidence="4">
    <location>
        <begin position="1"/>
        <end position="20"/>
    </location>
</feature>
<dbReference type="InterPro" id="IPR030678">
    <property type="entry name" value="Peptide/Ni-bd"/>
</dbReference>
<dbReference type="GO" id="GO:1904680">
    <property type="term" value="F:peptide transmembrane transporter activity"/>
    <property type="evidence" value="ECO:0007669"/>
    <property type="project" value="TreeGrafter"/>
</dbReference>
<feature type="domain" description="Solute-binding protein family 5" evidence="5">
    <location>
        <begin position="96"/>
        <end position="438"/>
    </location>
</feature>
<dbReference type="Gene3D" id="3.90.76.10">
    <property type="entry name" value="Dipeptide-binding Protein, Domain 1"/>
    <property type="match status" value="1"/>
</dbReference>
<dbReference type="OrthoDB" id="137511at2"/>
<keyword evidence="3 4" id="KW-0732">Signal</keyword>
<dbReference type="PANTHER" id="PTHR30290">
    <property type="entry name" value="PERIPLASMIC BINDING COMPONENT OF ABC TRANSPORTER"/>
    <property type="match status" value="1"/>
</dbReference>
<dbReference type="InterPro" id="IPR000914">
    <property type="entry name" value="SBP_5_dom"/>
</dbReference>
<dbReference type="PIRSF" id="PIRSF002741">
    <property type="entry name" value="MppA"/>
    <property type="match status" value="1"/>
</dbReference>
<evidence type="ECO:0000256" key="1">
    <source>
        <dbReference type="ARBA" id="ARBA00005695"/>
    </source>
</evidence>
<evidence type="ECO:0000259" key="5">
    <source>
        <dbReference type="Pfam" id="PF00496"/>
    </source>
</evidence>
<dbReference type="GO" id="GO:0043190">
    <property type="term" value="C:ATP-binding cassette (ABC) transporter complex"/>
    <property type="evidence" value="ECO:0007669"/>
    <property type="project" value="InterPro"/>
</dbReference>
<accession>A0A1W1WJB3</accession>
<dbReference type="Proteomes" id="UP000192660">
    <property type="component" value="Unassembled WGS sequence"/>
</dbReference>
<gene>
    <name evidence="6" type="ORF">SAMN00768000_2485</name>
</gene>
<proteinExistence type="inferred from homology"/>
<dbReference type="GO" id="GO:0015833">
    <property type="term" value="P:peptide transport"/>
    <property type="evidence" value="ECO:0007669"/>
    <property type="project" value="TreeGrafter"/>
</dbReference>
<dbReference type="Gene3D" id="3.10.105.10">
    <property type="entry name" value="Dipeptide-binding Protein, Domain 3"/>
    <property type="match status" value="1"/>
</dbReference>
<dbReference type="RefSeq" id="WP_020373648.1">
    <property type="nucleotide sequence ID" value="NZ_FWWY01000001.1"/>
</dbReference>
<dbReference type="AlphaFoldDB" id="A0A1W1WJB3"/>
<evidence type="ECO:0000256" key="2">
    <source>
        <dbReference type="ARBA" id="ARBA00022448"/>
    </source>
</evidence>
<keyword evidence="7" id="KW-1185">Reference proteome</keyword>
<comment type="similarity">
    <text evidence="1">Belongs to the bacterial solute-binding protein 5 family.</text>
</comment>
<dbReference type="Gene3D" id="3.40.190.10">
    <property type="entry name" value="Periplasmic binding protein-like II"/>
    <property type="match status" value="1"/>
</dbReference>
<dbReference type="EMBL" id="FWWY01000001">
    <property type="protein sequence ID" value="SMC05843.1"/>
    <property type="molecule type" value="Genomic_DNA"/>
</dbReference>
<reference evidence="7" key="1">
    <citation type="submission" date="2017-04" db="EMBL/GenBank/DDBJ databases">
        <authorList>
            <person name="Varghese N."/>
            <person name="Submissions S."/>
        </authorList>
    </citation>
    <scope>NUCLEOTIDE SEQUENCE [LARGE SCALE GENOMIC DNA]</scope>
    <source>
        <strain evidence="7">DSM 9293</strain>
    </source>
</reference>
<evidence type="ECO:0000313" key="6">
    <source>
        <dbReference type="EMBL" id="SMC05843.1"/>
    </source>
</evidence>
<dbReference type="InterPro" id="IPR039424">
    <property type="entry name" value="SBP_5"/>
</dbReference>
<name>A0A1W1WJB3_SULTA</name>
<evidence type="ECO:0000313" key="7">
    <source>
        <dbReference type="Proteomes" id="UP000192660"/>
    </source>
</evidence>
<dbReference type="STRING" id="28034.BFX07_12745"/>
<dbReference type="PROSITE" id="PS51257">
    <property type="entry name" value="PROKAR_LIPOPROTEIN"/>
    <property type="match status" value="1"/>
</dbReference>
<dbReference type="Pfam" id="PF00496">
    <property type="entry name" value="SBP_bac_5"/>
    <property type="match status" value="1"/>
</dbReference>
<organism evidence="6 7">
    <name type="scientific">Sulfobacillus thermosulfidooxidans (strain DSM 9293 / VKM B-1269 / AT-1)</name>
    <dbReference type="NCBI Taxonomy" id="929705"/>
    <lineage>
        <taxon>Bacteria</taxon>
        <taxon>Bacillati</taxon>
        <taxon>Bacillota</taxon>
        <taxon>Clostridia</taxon>
        <taxon>Eubacteriales</taxon>
        <taxon>Clostridiales Family XVII. Incertae Sedis</taxon>
        <taxon>Sulfobacillus</taxon>
    </lineage>
</organism>
<evidence type="ECO:0000256" key="4">
    <source>
        <dbReference type="SAM" id="SignalP"/>
    </source>
</evidence>
<sequence length="549" mass="60281">MSIQRPLTWLATGLTLSAIAAGCGSPSTTTSQGTTTSKAAVIANGTVVDGIFEEPDNLNPILGPNMTFSAIVKTSMFHNLFQVLPNGTLEPDIATVVPTVANGGISANGLVYTFHLKQGLKWSNGQPITSKDVWETYKLITNPAVNAVTKLGWSDVKTFKILSPYSFQLILNAPFAPLIDTVFTGSSPGILPYSVFKNIPASQVNTAHFNVDPSVSDGPFMFKSWVPGVAITVQRNPYWWGPKPKASQIVFKVIPNENTLLADAQSHAINVYYFAPIEQAQPLSAISGAKVFFTSAPNEEMAVVNMRDPVLDNVKVRQALEYAIDRPALVSKVWMGHATLVGADQPPDAWAYDPQIKPYPYNPQKADALLTAAGWKMGSNGFRTKNGQELTLIYSTTAGNPYRDATERLLQFWLKQVGINLVIRNYPANEFFGTILPDGKPWDLAEYEYGQGLDPGVRPQVMYEPGGAENFGAYNNPAVTSLLQAQSTLVTEAQRRPYLFRVEQILHNDLPDLFYYSPQGVSASINMSGYQPNPWSVDTWNCWDWQLTK</sequence>
<feature type="chain" id="PRO_5039518908" evidence="4">
    <location>
        <begin position="21"/>
        <end position="549"/>
    </location>
</feature>
<protein>
    <submittedName>
        <fullName evidence="6">Peptide/nickel transport system substrate-binding protein</fullName>
    </submittedName>
</protein>
<dbReference type="SUPFAM" id="SSF53850">
    <property type="entry name" value="Periplasmic binding protein-like II"/>
    <property type="match status" value="1"/>
</dbReference>
<dbReference type="PANTHER" id="PTHR30290:SF9">
    <property type="entry name" value="OLIGOPEPTIDE-BINDING PROTEIN APPA"/>
    <property type="match status" value="1"/>
</dbReference>
<evidence type="ECO:0000256" key="3">
    <source>
        <dbReference type="ARBA" id="ARBA00022729"/>
    </source>
</evidence>